<keyword evidence="1" id="KW-0812">Transmembrane</keyword>
<keyword evidence="1" id="KW-1133">Transmembrane helix</keyword>
<name>A0A2W5AYM8_9CORY</name>
<dbReference type="PANTHER" id="PTHR48098">
    <property type="entry name" value="ENTEROCHELIN ESTERASE-RELATED"/>
    <property type="match status" value="1"/>
</dbReference>
<evidence type="ECO:0000256" key="1">
    <source>
        <dbReference type="SAM" id="Phobius"/>
    </source>
</evidence>
<organism evidence="2 3">
    <name type="scientific">Corynebacterium urealyticum</name>
    <dbReference type="NCBI Taxonomy" id="43771"/>
    <lineage>
        <taxon>Bacteria</taxon>
        <taxon>Bacillati</taxon>
        <taxon>Actinomycetota</taxon>
        <taxon>Actinomycetes</taxon>
        <taxon>Mycobacteriales</taxon>
        <taxon>Corynebacteriaceae</taxon>
        <taxon>Corynebacterium</taxon>
    </lineage>
</organism>
<protein>
    <submittedName>
        <fullName evidence="2">Esterase</fullName>
    </submittedName>
</protein>
<dbReference type="InterPro" id="IPR029058">
    <property type="entry name" value="AB_hydrolase_fold"/>
</dbReference>
<dbReference type="SUPFAM" id="SSF53474">
    <property type="entry name" value="alpha/beta-Hydrolases"/>
    <property type="match status" value="1"/>
</dbReference>
<feature type="transmembrane region" description="Helical" evidence="1">
    <location>
        <begin position="21"/>
        <end position="39"/>
    </location>
</feature>
<dbReference type="Proteomes" id="UP000249451">
    <property type="component" value="Unassembled WGS sequence"/>
</dbReference>
<evidence type="ECO:0000313" key="2">
    <source>
        <dbReference type="EMBL" id="PZO99600.1"/>
    </source>
</evidence>
<dbReference type="InterPro" id="IPR050583">
    <property type="entry name" value="Mycobacterial_A85_antigen"/>
</dbReference>
<dbReference type="Gene3D" id="3.40.50.1820">
    <property type="entry name" value="alpha/beta hydrolase"/>
    <property type="match status" value="1"/>
</dbReference>
<dbReference type="GO" id="GO:0016747">
    <property type="term" value="F:acyltransferase activity, transferring groups other than amino-acyl groups"/>
    <property type="evidence" value="ECO:0007669"/>
    <property type="project" value="TreeGrafter"/>
</dbReference>
<dbReference type="InterPro" id="IPR000801">
    <property type="entry name" value="Esterase-like"/>
</dbReference>
<gene>
    <name evidence="2" type="ORF">DI609_07965</name>
</gene>
<sequence length="352" mass="37858">MSAVSTVGPAGAASSAFRGRVVSVLVAIAVAMGLAVTAGTQEASAANRDWLRGDSTGACEWDRVGYWVQRCDVWSPAMGRNIPVQIQPAKNGGNAGLYLLDGLRATDITNAWVNDVNAANTYVDHNITLVMPVGGAASFYADWNAPATYDLVEPVNYKWETFLTQELPAYLESNFGVARNNNSITGLSMGGTAAITLAGKHPEQFRQVMSYSGFLTTTLPGAQTFMRLALLDAGGFNINAMYGSLISPKRFSNDPFNLIPELAANGTDVFVSAASGVPGPIDNARYKPEHIAAGSALEFFSNASTRIWEMRARASGVRLQTSYPPQGLHNWEQFGYQLEMTKPQVLNVMNAW</sequence>
<reference evidence="2 3" key="1">
    <citation type="submission" date="2017-11" db="EMBL/GenBank/DDBJ databases">
        <title>Infants hospitalized years apart are colonized by the same room-sourced microbial strains.</title>
        <authorList>
            <person name="Brooks B."/>
            <person name="Olm M.R."/>
            <person name="Firek B.A."/>
            <person name="Baker R."/>
            <person name="Thomas B.C."/>
            <person name="Morowitz M.J."/>
            <person name="Banfield J.F."/>
        </authorList>
    </citation>
    <scope>NUCLEOTIDE SEQUENCE [LARGE SCALE GENOMIC DNA]</scope>
    <source>
        <strain evidence="2">S2_012_000_R3_87</strain>
    </source>
</reference>
<proteinExistence type="predicted"/>
<keyword evidence="1" id="KW-0472">Membrane</keyword>
<evidence type="ECO:0000313" key="3">
    <source>
        <dbReference type="Proteomes" id="UP000249451"/>
    </source>
</evidence>
<dbReference type="EMBL" id="QFNY01000186">
    <property type="protein sequence ID" value="PZO99600.1"/>
    <property type="molecule type" value="Genomic_DNA"/>
</dbReference>
<dbReference type="PANTHER" id="PTHR48098:SF1">
    <property type="entry name" value="DIACYLGLYCEROL ACYLTRANSFERASE_MYCOLYLTRANSFERASE AG85A"/>
    <property type="match status" value="1"/>
</dbReference>
<comment type="caution">
    <text evidence="2">The sequence shown here is derived from an EMBL/GenBank/DDBJ whole genome shotgun (WGS) entry which is preliminary data.</text>
</comment>
<dbReference type="Pfam" id="PF00756">
    <property type="entry name" value="Esterase"/>
    <property type="match status" value="1"/>
</dbReference>
<dbReference type="AlphaFoldDB" id="A0A2W5AYM8"/>
<accession>A0A2W5AYM8</accession>